<dbReference type="GO" id="GO:0016757">
    <property type="term" value="F:glycosyltransferase activity"/>
    <property type="evidence" value="ECO:0007669"/>
    <property type="project" value="UniProtKB-KW"/>
</dbReference>
<gene>
    <name evidence="4" type="ORF">ESZ54_03065</name>
</gene>
<sequence length="505" mass="59216">MIYCISNNIGKRLPGIEHSQVGRVKLLSQIGEPAKIVTLCHSCELYENTKWLGVSNQIFSMYDYFQEAIGDNLYAQKKYYEMWINHPKYRVEHVPNTLDVKVFYEEDYVYYARFFDKEYQKIDYLNHFDGPYQTRRKVRREIFDTRGFLTKAIILGETQKVLQETYYSPSGEEKIVCYYNPERKLSRIELKNYKGDTYFFKTKDEWQAFFFDELNQPSTLFLSDRTQNVMDSIGLMKTKASLVPVIHNVHLRQPYDPVTAEITSPYQKIFTNLENVTAIIASTKHQAQELNERLPENVKAHPIPVGYTGSVAPAPFEGRNPFKIVCMARYYTEKQLLHQIRAIQKLLPQFPKLELHLFGYGDATNNYQEEKMLKKYVIDHHLEEHVFFRGYLKDLDSEYNEAGLMLLTSSIEGFCLSMLEAIEHGLPVLSYDIRYGPSEMIIDGENGYLIKPNDEAKLQEKLAYLLEHPELQQEMSKASYRHAETFNQAAILEKWQAFLQENRLK</sequence>
<dbReference type="EMBL" id="SDGV01000006">
    <property type="protein sequence ID" value="THB61894.1"/>
    <property type="molecule type" value="Genomic_DNA"/>
</dbReference>
<protein>
    <submittedName>
        <fullName evidence="4">Glycosyltransferase</fullName>
    </submittedName>
</protein>
<dbReference type="AlphaFoldDB" id="A0A4S3B432"/>
<keyword evidence="1" id="KW-0328">Glycosyltransferase</keyword>
<organism evidence="4 5">
    <name type="scientific">Vagococcus silagei</name>
    <dbReference type="NCBI Taxonomy" id="2508885"/>
    <lineage>
        <taxon>Bacteria</taxon>
        <taxon>Bacillati</taxon>
        <taxon>Bacillota</taxon>
        <taxon>Bacilli</taxon>
        <taxon>Lactobacillales</taxon>
        <taxon>Enterococcaceae</taxon>
        <taxon>Vagococcus</taxon>
    </lineage>
</organism>
<dbReference type="PANTHER" id="PTHR12526:SF629">
    <property type="entry name" value="TEICHURONIC ACID BIOSYNTHESIS GLYCOSYLTRANSFERASE TUAH-RELATED"/>
    <property type="match status" value="1"/>
</dbReference>
<dbReference type="PANTHER" id="PTHR12526">
    <property type="entry name" value="GLYCOSYLTRANSFERASE"/>
    <property type="match status" value="1"/>
</dbReference>
<dbReference type="Gene3D" id="3.40.50.2000">
    <property type="entry name" value="Glycogen Phosphorylase B"/>
    <property type="match status" value="2"/>
</dbReference>
<evidence type="ECO:0000313" key="5">
    <source>
        <dbReference type="Proteomes" id="UP000310506"/>
    </source>
</evidence>
<name>A0A4S3B432_9ENTE</name>
<keyword evidence="5" id="KW-1185">Reference proteome</keyword>
<accession>A0A4S3B432</accession>
<dbReference type="RefSeq" id="WP_136136213.1">
    <property type="nucleotide sequence ID" value="NZ_SDGV01000006.1"/>
</dbReference>
<dbReference type="InterPro" id="IPR001296">
    <property type="entry name" value="Glyco_trans_1"/>
</dbReference>
<dbReference type="OrthoDB" id="570545at2"/>
<evidence type="ECO:0000256" key="1">
    <source>
        <dbReference type="ARBA" id="ARBA00022676"/>
    </source>
</evidence>
<reference evidence="4 5" key="1">
    <citation type="submission" date="2019-01" db="EMBL/GenBank/DDBJ databases">
        <title>Vagococcus silagei sp. nov. isolated from brewer's grain.</title>
        <authorList>
            <person name="Guu J.-R."/>
        </authorList>
    </citation>
    <scope>NUCLEOTIDE SEQUENCE [LARGE SCALE GENOMIC DNA]</scope>
    <source>
        <strain evidence="4 5">2B-2</strain>
    </source>
</reference>
<evidence type="ECO:0000256" key="2">
    <source>
        <dbReference type="ARBA" id="ARBA00022679"/>
    </source>
</evidence>
<comment type="caution">
    <text evidence="4">The sequence shown here is derived from an EMBL/GenBank/DDBJ whole genome shotgun (WGS) entry which is preliminary data.</text>
</comment>
<feature type="domain" description="Glycosyl transferase family 1" evidence="3">
    <location>
        <begin position="320"/>
        <end position="481"/>
    </location>
</feature>
<proteinExistence type="predicted"/>
<dbReference type="SUPFAM" id="SSF53756">
    <property type="entry name" value="UDP-Glycosyltransferase/glycogen phosphorylase"/>
    <property type="match status" value="1"/>
</dbReference>
<keyword evidence="2 4" id="KW-0808">Transferase</keyword>
<dbReference type="Pfam" id="PF00534">
    <property type="entry name" value="Glycos_transf_1"/>
    <property type="match status" value="1"/>
</dbReference>
<evidence type="ECO:0000313" key="4">
    <source>
        <dbReference type="EMBL" id="THB61894.1"/>
    </source>
</evidence>
<evidence type="ECO:0000259" key="3">
    <source>
        <dbReference type="Pfam" id="PF00534"/>
    </source>
</evidence>
<dbReference type="Proteomes" id="UP000310506">
    <property type="component" value="Unassembled WGS sequence"/>
</dbReference>